<comment type="caution">
    <text evidence="3">The sequence shown here is derived from an EMBL/GenBank/DDBJ whole genome shotgun (WGS) entry which is preliminary data.</text>
</comment>
<name>A0ABW5DZ45_9BACT</name>
<keyword evidence="1" id="KW-0472">Membrane</keyword>
<keyword evidence="1" id="KW-1133">Transmembrane helix</keyword>
<proteinExistence type="predicted"/>
<dbReference type="EMBL" id="JBHUJC010000001">
    <property type="protein sequence ID" value="MFD2274890.1"/>
    <property type="molecule type" value="Genomic_DNA"/>
</dbReference>
<gene>
    <name evidence="3" type="ORF">ACFSQZ_00270</name>
</gene>
<dbReference type="Pfam" id="PF01609">
    <property type="entry name" value="DDE_Tnp_1"/>
    <property type="match status" value="1"/>
</dbReference>
<dbReference type="NCBIfam" id="NF033591">
    <property type="entry name" value="transpos_IS4_2"/>
    <property type="match status" value="1"/>
</dbReference>
<organism evidence="3 4">
    <name type="scientific">Rubritalea spongiae</name>
    <dbReference type="NCBI Taxonomy" id="430797"/>
    <lineage>
        <taxon>Bacteria</taxon>
        <taxon>Pseudomonadati</taxon>
        <taxon>Verrucomicrobiota</taxon>
        <taxon>Verrucomicrobiia</taxon>
        <taxon>Verrucomicrobiales</taxon>
        <taxon>Rubritaleaceae</taxon>
        <taxon>Rubritalea</taxon>
    </lineage>
</organism>
<dbReference type="InterPro" id="IPR047658">
    <property type="entry name" value="IS4-like_transpos"/>
</dbReference>
<keyword evidence="1" id="KW-0812">Transmembrane</keyword>
<dbReference type="InterPro" id="IPR002559">
    <property type="entry name" value="Transposase_11"/>
</dbReference>
<evidence type="ECO:0000313" key="3">
    <source>
        <dbReference type="EMBL" id="MFD2274890.1"/>
    </source>
</evidence>
<dbReference type="SUPFAM" id="SSF53098">
    <property type="entry name" value="Ribonuclease H-like"/>
    <property type="match status" value="1"/>
</dbReference>
<dbReference type="Proteomes" id="UP001597297">
    <property type="component" value="Unassembled WGS sequence"/>
</dbReference>
<evidence type="ECO:0000259" key="2">
    <source>
        <dbReference type="Pfam" id="PF01609"/>
    </source>
</evidence>
<protein>
    <submittedName>
        <fullName evidence="3">IS4 family transposase</fullName>
    </submittedName>
</protein>
<evidence type="ECO:0000313" key="4">
    <source>
        <dbReference type="Proteomes" id="UP001597297"/>
    </source>
</evidence>
<sequence>MSLHISILTTLRQQVGGNLSRLKCLADIIFAITKSRSVNLVKLATDSQMECSQSSRYRRFQRFFATWELPMLAITQLILGKIPKPKDGYILSIDRTNWQFGKTHINILTIGVIVGKIAVPLVWQTLPQTSKRGNSNTKLRIGLMSKLLEVLPAKDIYFIAMDREFHGKRWLAWLDKKDVTFVLRIKANTIVGDLLARECKRSRVERQSIWGMNLYFGKKEVRTQRTQTLYVVSNRFKSKKALNAYQRRWGIEVLFGHFKKKGLNIEDTHLREAKRVDALVAVVTLSFFFCFSWGVILKHNKTLTAYIKRKSYFRAGLEHVIEMLNHPKRLEQLWNQFLGWIDNGSFPKKNVV</sequence>
<keyword evidence="4" id="KW-1185">Reference proteome</keyword>
<feature type="transmembrane region" description="Helical" evidence="1">
    <location>
        <begin position="278"/>
        <end position="296"/>
    </location>
</feature>
<accession>A0ABW5DZ45</accession>
<dbReference type="InterPro" id="IPR012337">
    <property type="entry name" value="RNaseH-like_sf"/>
</dbReference>
<reference evidence="4" key="1">
    <citation type="journal article" date="2019" name="Int. J. Syst. Evol. Microbiol.">
        <title>The Global Catalogue of Microorganisms (GCM) 10K type strain sequencing project: providing services to taxonomists for standard genome sequencing and annotation.</title>
        <authorList>
            <consortium name="The Broad Institute Genomics Platform"/>
            <consortium name="The Broad Institute Genome Sequencing Center for Infectious Disease"/>
            <person name="Wu L."/>
            <person name="Ma J."/>
        </authorList>
    </citation>
    <scope>NUCLEOTIDE SEQUENCE [LARGE SCALE GENOMIC DNA]</scope>
    <source>
        <strain evidence="4">JCM 16545</strain>
    </source>
</reference>
<evidence type="ECO:0000256" key="1">
    <source>
        <dbReference type="SAM" id="Phobius"/>
    </source>
</evidence>
<dbReference type="RefSeq" id="WP_377096413.1">
    <property type="nucleotide sequence ID" value="NZ_JBHSJM010000001.1"/>
</dbReference>
<feature type="domain" description="Transposase IS4-like" evidence="2">
    <location>
        <begin position="130"/>
        <end position="285"/>
    </location>
</feature>